<reference evidence="1" key="2">
    <citation type="submission" date="2023-02" db="EMBL/GenBank/DDBJ databases">
        <authorList>
            <person name="Rayyan A."/>
            <person name="Meyer T."/>
            <person name="Kyndt J.A."/>
        </authorList>
    </citation>
    <scope>NUCLEOTIDE SEQUENCE</scope>
    <source>
        <strain evidence="1">DSM 9987</strain>
    </source>
</reference>
<dbReference type="RefSeq" id="WP_272776146.1">
    <property type="nucleotide sequence ID" value="NZ_JAQQLI010000006.1"/>
</dbReference>
<proteinExistence type="predicted"/>
<dbReference type="NCBIfam" id="NF033832">
    <property type="entry name" value="sce7726_fam"/>
    <property type="match status" value="1"/>
</dbReference>
<protein>
    <submittedName>
        <fullName evidence="1">Sce7726 family protein</fullName>
    </submittedName>
</protein>
<organism evidence="1 2">
    <name type="scientific">Rhodoplanes tepidamans</name>
    <name type="common">Rhodoplanes cryptolactis</name>
    <dbReference type="NCBI Taxonomy" id="200616"/>
    <lineage>
        <taxon>Bacteria</taxon>
        <taxon>Pseudomonadati</taxon>
        <taxon>Pseudomonadota</taxon>
        <taxon>Alphaproteobacteria</taxon>
        <taxon>Hyphomicrobiales</taxon>
        <taxon>Nitrobacteraceae</taxon>
        <taxon>Rhodoplanes</taxon>
    </lineage>
</organism>
<accession>A0ABT5J6T8</accession>
<reference evidence="1" key="1">
    <citation type="journal article" date="2023" name="Microbiol Resour">
        <title>Genome Sequences of Rhodoplanes serenus and Two Thermotolerant Strains, Rhodoplanes tepidamans and 'Rhodoplanes cryptolactis,' Further Refine the Genus.</title>
        <authorList>
            <person name="Rayyan A.A."/>
            <person name="Kyndt J.A."/>
        </authorList>
    </citation>
    <scope>NUCLEOTIDE SEQUENCE</scope>
    <source>
        <strain evidence="1">DSM 9987</strain>
    </source>
</reference>
<dbReference type="EMBL" id="JAQQLI010000006">
    <property type="protein sequence ID" value="MDC7785303.1"/>
    <property type="molecule type" value="Genomic_DNA"/>
</dbReference>
<keyword evidence="2" id="KW-1185">Reference proteome</keyword>
<sequence>MESVTPNASQLSAMTRLFSASVFREMAKKGRSPQFRRLFDEAALRGSCATGATVGSAFETAFSILKIAGRRHEYIYRTAVTQKILLGRHTLHTAAMLNEFRAGTCKADLVILNGTATVYEIKSERDSLTRLARQVDNYKRVFAAVNVIASEDHVEGVLAAVPEDIGVMCLSKRYRISVIQDAVNQPERVSPQTVFDSLRSDEAELILNGLGVCVPKVPNTQRHAVMRDLFAELNSADVHSQMVQVLKRSRNLTPLSDLIDQLPRSLHAAALSIPIRRADHRRLTDVVAMPLGVAMTWE</sequence>
<evidence type="ECO:0000313" key="1">
    <source>
        <dbReference type="EMBL" id="MDC7785303.1"/>
    </source>
</evidence>
<gene>
    <name evidence="1" type="ORF">PQJ73_06375</name>
</gene>
<dbReference type="Proteomes" id="UP001165652">
    <property type="component" value="Unassembled WGS sequence"/>
</dbReference>
<evidence type="ECO:0000313" key="2">
    <source>
        <dbReference type="Proteomes" id="UP001165652"/>
    </source>
</evidence>
<dbReference type="InterPro" id="IPR047729">
    <property type="entry name" value="Sce7726-like"/>
</dbReference>
<comment type="caution">
    <text evidence="1">The sequence shown here is derived from an EMBL/GenBank/DDBJ whole genome shotgun (WGS) entry which is preliminary data.</text>
</comment>
<name>A0ABT5J6T8_RHOTP</name>